<protein>
    <recommendedName>
        <fullName evidence="1">DUF1737 domain-containing protein</fullName>
    </recommendedName>
</protein>
<dbReference type="Pfam" id="PF08410">
    <property type="entry name" value="DUF1737"/>
    <property type="match status" value="1"/>
</dbReference>
<evidence type="ECO:0000313" key="2">
    <source>
        <dbReference type="EMBL" id="NIH52778.1"/>
    </source>
</evidence>
<sequence length="69" mass="7389">MTENQRLLYRLLTGPDDATFCARVSAALNEGYELYGSPSATFDGHHVIVAQAVILPRSSGTGSPDIHSI</sequence>
<reference evidence="2 3" key="1">
    <citation type="submission" date="2020-02" db="EMBL/GenBank/DDBJ databases">
        <title>Sequencing the genomes of 1000 actinobacteria strains.</title>
        <authorList>
            <person name="Klenk H.-P."/>
        </authorList>
    </citation>
    <scope>NUCLEOTIDE SEQUENCE [LARGE SCALE GENOMIC DNA]</scope>
    <source>
        <strain evidence="2 3">DSM 27960</strain>
    </source>
</reference>
<gene>
    <name evidence="2" type="ORF">FHX76_000646</name>
</gene>
<proteinExistence type="predicted"/>
<accession>A0A7X5TT00</accession>
<dbReference type="InterPro" id="IPR013619">
    <property type="entry name" value="DUF1737"/>
</dbReference>
<organism evidence="2 3">
    <name type="scientific">Lysinibacter cavernae</name>
    <dbReference type="NCBI Taxonomy" id="1640652"/>
    <lineage>
        <taxon>Bacteria</taxon>
        <taxon>Bacillati</taxon>
        <taxon>Actinomycetota</taxon>
        <taxon>Actinomycetes</taxon>
        <taxon>Micrococcales</taxon>
        <taxon>Microbacteriaceae</taxon>
        <taxon>Lysinibacter</taxon>
    </lineage>
</organism>
<evidence type="ECO:0000313" key="3">
    <source>
        <dbReference type="Proteomes" id="UP000541033"/>
    </source>
</evidence>
<dbReference type="Proteomes" id="UP000541033">
    <property type="component" value="Unassembled WGS sequence"/>
</dbReference>
<comment type="caution">
    <text evidence="2">The sequence shown here is derived from an EMBL/GenBank/DDBJ whole genome shotgun (WGS) entry which is preliminary data.</text>
</comment>
<name>A0A7X5TT00_9MICO</name>
<evidence type="ECO:0000259" key="1">
    <source>
        <dbReference type="Pfam" id="PF08410"/>
    </source>
</evidence>
<dbReference type="RefSeq" id="WP_167147824.1">
    <property type="nucleotide sequence ID" value="NZ_JAAMOX010000001.1"/>
</dbReference>
<dbReference type="EMBL" id="JAAMOX010000001">
    <property type="protein sequence ID" value="NIH52778.1"/>
    <property type="molecule type" value="Genomic_DNA"/>
</dbReference>
<keyword evidence="3" id="KW-1185">Reference proteome</keyword>
<feature type="domain" description="DUF1737" evidence="1">
    <location>
        <begin position="8"/>
        <end position="54"/>
    </location>
</feature>
<dbReference type="AlphaFoldDB" id="A0A7X5TT00"/>